<dbReference type="AlphaFoldDB" id="A0A9N9TQP8"/>
<dbReference type="GO" id="GO:0006393">
    <property type="term" value="P:termination of mitochondrial transcription"/>
    <property type="evidence" value="ECO:0007669"/>
    <property type="project" value="TreeGrafter"/>
</dbReference>
<dbReference type="EMBL" id="OU900095">
    <property type="protein sequence ID" value="CAG9858524.1"/>
    <property type="molecule type" value="Genomic_DNA"/>
</dbReference>
<evidence type="ECO:0000256" key="1">
    <source>
        <dbReference type="ARBA" id="ARBA00007692"/>
    </source>
</evidence>
<dbReference type="GO" id="GO:0005759">
    <property type="term" value="C:mitochondrial matrix"/>
    <property type="evidence" value="ECO:0007669"/>
    <property type="project" value="TreeGrafter"/>
</dbReference>
<gene>
    <name evidence="3" type="ORF">PHYEVI_LOCUS4913</name>
</gene>
<keyword evidence="4" id="KW-1185">Reference proteome</keyword>
<evidence type="ECO:0000313" key="4">
    <source>
        <dbReference type="Proteomes" id="UP001153712"/>
    </source>
</evidence>
<reference evidence="3" key="1">
    <citation type="submission" date="2022-01" db="EMBL/GenBank/DDBJ databases">
        <authorList>
            <person name="King R."/>
        </authorList>
    </citation>
    <scope>NUCLEOTIDE SEQUENCE</scope>
</reference>
<keyword evidence="2" id="KW-0809">Transit peptide</keyword>
<name>A0A9N9TQP8_PHYSR</name>
<dbReference type="PANTHER" id="PTHR15437">
    <property type="entry name" value="TRANSCRIPTION TERMINATION FACTOR, MITOCHONDRIAL"/>
    <property type="match status" value="1"/>
</dbReference>
<evidence type="ECO:0000256" key="2">
    <source>
        <dbReference type="ARBA" id="ARBA00022946"/>
    </source>
</evidence>
<dbReference type="GO" id="GO:0003676">
    <property type="term" value="F:nucleic acid binding"/>
    <property type="evidence" value="ECO:0007669"/>
    <property type="project" value="InterPro"/>
</dbReference>
<dbReference type="Proteomes" id="UP001153712">
    <property type="component" value="Chromosome 2"/>
</dbReference>
<sequence length="376" mass="43245">MLKSINRALSLCSIHVNKPYLHNYNPAALLSTLPVRDKHSIFTPLTLSKRFINKKASKQLQKLLDINIHKANCILSQESDLSKVPETQLEKNYMCCIKYGLSNKTISNIPYILSDSCLPTKLEALKNLPYDVNVTTPLLLLPLKKFMGFLNDESSASKINELAKLFKVEVSDVCVWISTKQFLTSISIDMVKECLQLLLDSGVPMEAVIKDLWVLRYSPSVMQERIDLAKENNIEHIKPWMIRAQKEIFYNYIRRRSDTKEILGEKSNLMEYLSDKLECSLEVSKYIITKQPALQKKSLKKMDEMIDFLFSHGFKPIQICRAPKILLHSVTTIHKRLRELDASNVKLDSLHILTKSQKQYTSIIDSMKANKIKIKN</sequence>
<dbReference type="PANTHER" id="PTHR15437:SF6">
    <property type="entry name" value="TRANSCRIPTION TERMINATION FACTOR, MITOCHONDRIAL"/>
    <property type="match status" value="1"/>
</dbReference>
<organism evidence="3 4">
    <name type="scientific">Phyllotreta striolata</name>
    <name type="common">Striped flea beetle</name>
    <name type="synonym">Crioceris striolata</name>
    <dbReference type="NCBI Taxonomy" id="444603"/>
    <lineage>
        <taxon>Eukaryota</taxon>
        <taxon>Metazoa</taxon>
        <taxon>Ecdysozoa</taxon>
        <taxon>Arthropoda</taxon>
        <taxon>Hexapoda</taxon>
        <taxon>Insecta</taxon>
        <taxon>Pterygota</taxon>
        <taxon>Neoptera</taxon>
        <taxon>Endopterygota</taxon>
        <taxon>Coleoptera</taxon>
        <taxon>Polyphaga</taxon>
        <taxon>Cucujiformia</taxon>
        <taxon>Chrysomeloidea</taxon>
        <taxon>Chrysomelidae</taxon>
        <taxon>Galerucinae</taxon>
        <taxon>Alticini</taxon>
        <taxon>Phyllotreta</taxon>
    </lineage>
</organism>
<dbReference type="InterPro" id="IPR003690">
    <property type="entry name" value="MTERF"/>
</dbReference>
<protein>
    <recommendedName>
        <fullName evidence="5">Transcription termination factor, mitochondrial</fullName>
    </recommendedName>
</protein>
<evidence type="ECO:0008006" key="5">
    <source>
        <dbReference type="Google" id="ProtNLM"/>
    </source>
</evidence>
<dbReference type="InterPro" id="IPR038538">
    <property type="entry name" value="MTERF_sf"/>
</dbReference>
<dbReference type="OrthoDB" id="75923at2759"/>
<evidence type="ECO:0000313" key="3">
    <source>
        <dbReference type="EMBL" id="CAG9858524.1"/>
    </source>
</evidence>
<comment type="similarity">
    <text evidence="1">Belongs to the mTERF family.</text>
</comment>
<accession>A0A9N9TQP8</accession>
<dbReference type="Gene3D" id="1.25.70.10">
    <property type="entry name" value="Transcription termination factor 3, mitochondrial"/>
    <property type="match status" value="1"/>
</dbReference>
<proteinExistence type="inferred from homology"/>